<dbReference type="RefSeq" id="WP_040742205.1">
    <property type="nucleotide sequence ID" value="NZ_QJKF01000026.1"/>
</dbReference>
<dbReference type="AlphaFoldDB" id="A0A318JT74"/>
<name>A0A318JT74_9NOCA</name>
<dbReference type="Proteomes" id="UP000247569">
    <property type="component" value="Unassembled WGS sequence"/>
</dbReference>
<keyword evidence="2" id="KW-1185">Reference proteome</keyword>
<accession>A0A318JT74</accession>
<evidence type="ECO:0000313" key="1">
    <source>
        <dbReference type="EMBL" id="PXX53943.1"/>
    </source>
</evidence>
<gene>
    <name evidence="1" type="ORF">DFR70_12664</name>
</gene>
<sequence length="141" mass="15553">MTALAGARIPLDDLVFFARCGIRAARAELRYCRALRLALLVRAHGGGWRRVLRTLVGTYDVTTVCLGGHWFLIGPADPRTLDRAPERARWAWYICGPSLDRTVNPSLSWEESAPGFLPRTALAYCGEWADAVGAESPRRAA</sequence>
<proteinExistence type="predicted"/>
<dbReference type="EMBL" id="QJKF01000026">
    <property type="protein sequence ID" value="PXX53943.1"/>
    <property type="molecule type" value="Genomic_DNA"/>
</dbReference>
<evidence type="ECO:0000313" key="2">
    <source>
        <dbReference type="Proteomes" id="UP000247569"/>
    </source>
</evidence>
<dbReference type="OrthoDB" id="4571131at2"/>
<protein>
    <submittedName>
        <fullName evidence="1">Uncharacterized protein</fullName>
    </submittedName>
</protein>
<organism evidence="1 2">
    <name type="scientific">Nocardia tenerifensis</name>
    <dbReference type="NCBI Taxonomy" id="228006"/>
    <lineage>
        <taxon>Bacteria</taxon>
        <taxon>Bacillati</taxon>
        <taxon>Actinomycetota</taxon>
        <taxon>Actinomycetes</taxon>
        <taxon>Mycobacteriales</taxon>
        <taxon>Nocardiaceae</taxon>
        <taxon>Nocardia</taxon>
    </lineage>
</organism>
<reference evidence="1 2" key="1">
    <citation type="submission" date="2018-05" db="EMBL/GenBank/DDBJ databases">
        <title>Genomic Encyclopedia of Type Strains, Phase IV (KMG-IV): sequencing the most valuable type-strain genomes for metagenomic binning, comparative biology and taxonomic classification.</title>
        <authorList>
            <person name="Goeker M."/>
        </authorList>
    </citation>
    <scope>NUCLEOTIDE SEQUENCE [LARGE SCALE GENOMIC DNA]</scope>
    <source>
        <strain evidence="1 2">DSM 44704</strain>
    </source>
</reference>
<comment type="caution">
    <text evidence="1">The sequence shown here is derived from an EMBL/GenBank/DDBJ whole genome shotgun (WGS) entry which is preliminary data.</text>
</comment>